<protein>
    <submittedName>
        <fullName evidence="2">Endonuclease/exonuclease/phosphatase family protein</fullName>
    </submittedName>
</protein>
<dbReference type="GO" id="GO:0004519">
    <property type="term" value="F:endonuclease activity"/>
    <property type="evidence" value="ECO:0007669"/>
    <property type="project" value="UniProtKB-KW"/>
</dbReference>
<evidence type="ECO:0000259" key="1">
    <source>
        <dbReference type="Pfam" id="PF03372"/>
    </source>
</evidence>
<dbReference type="Proteomes" id="UP000824049">
    <property type="component" value="Unassembled WGS sequence"/>
</dbReference>
<dbReference type="AlphaFoldDB" id="A0A9D2EML2"/>
<sequence>MNSHARDFRREELDKTIHFLAEYMRKNQVDIAALQECGQTSEAAHWQGEIPAGYHPCNSGIALKEDNAASLLAGVLAEAGQPYHWTWGGIKQGYGKYDEGLAIFSRRPIRETDFFTVSRQDSFDNWKTRKVLGVSVKLQKHIYWFYDVHLGWWQDEEEPFREQMQRLQEHIFCTEPAKNSVFPPGLCSCKIDYRTSDSDDALPEKKPCVLLMGDFNSPAHVHGEGYSMVKDLGWKDTWEIAEIKDDGITVPGAIDGWENEKTRGMRIDYIWTDGETRVLSSKVVFSGGEEPVISDHFGVAVEIEEYDS</sequence>
<evidence type="ECO:0000313" key="3">
    <source>
        <dbReference type="Proteomes" id="UP000824049"/>
    </source>
</evidence>
<reference evidence="2" key="1">
    <citation type="journal article" date="2021" name="PeerJ">
        <title>Extensive microbial diversity within the chicken gut microbiome revealed by metagenomics and culture.</title>
        <authorList>
            <person name="Gilroy R."/>
            <person name="Ravi A."/>
            <person name="Getino M."/>
            <person name="Pursley I."/>
            <person name="Horton D.L."/>
            <person name="Alikhan N.F."/>
            <person name="Baker D."/>
            <person name="Gharbi K."/>
            <person name="Hall N."/>
            <person name="Watson M."/>
            <person name="Adriaenssens E.M."/>
            <person name="Foster-Nyarko E."/>
            <person name="Jarju S."/>
            <person name="Secka A."/>
            <person name="Antonio M."/>
            <person name="Oren A."/>
            <person name="Chaudhuri R.R."/>
            <person name="La Ragione R."/>
            <person name="Hildebrand F."/>
            <person name="Pallen M.J."/>
        </authorList>
    </citation>
    <scope>NUCLEOTIDE SEQUENCE</scope>
    <source>
        <strain evidence="2">CHK179-28034</strain>
    </source>
</reference>
<keyword evidence="2" id="KW-0378">Hydrolase</keyword>
<gene>
    <name evidence="2" type="ORF">H9968_09505</name>
</gene>
<evidence type="ECO:0000313" key="2">
    <source>
        <dbReference type="EMBL" id="HIZ40140.1"/>
    </source>
</evidence>
<dbReference type="SUPFAM" id="SSF56219">
    <property type="entry name" value="DNase I-like"/>
    <property type="match status" value="1"/>
</dbReference>
<feature type="domain" description="Endonuclease/exonuclease/phosphatase" evidence="1">
    <location>
        <begin position="16"/>
        <end position="296"/>
    </location>
</feature>
<keyword evidence="2" id="KW-0540">Nuclease</keyword>
<comment type="caution">
    <text evidence="2">The sequence shown here is derived from an EMBL/GenBank/DDBJ whole genome shotgun (WGS) entry which is preliminary data.</text>
</comment>
<reference evidence="2" key="2">
    <citation type="submission" date="2021-04" db="EMBL/GenBank/DDBJ databases">
        <authorList>
            <person name="Gilroy R."/>
        </authorList>
    </citation>
    <scope>NUCLEOTIDE SEQUENCE</scope>
    <source>
        <strain evidence="2">CHK179-28034</strain>
    </source>
</reference>
<proteinExistence type="predicted"/>
<dbReference type="InterPro" id="IPR005135">
    <property type="entry name" value="Endo/exonuclease/phosphatase"/>
</dbReference>
<name>A0A9D2EML2_9FIRM</name>
<dbReference type="Pfam" id="PF03372">
    <property type="entry name" value="Exo_endo_phos"/>
    <property type="match status" value="1"/>
</dbReference>
<dbReference type="Gene3D" id="3.60.10.10">
    <property type="entry name" value="Endonuclease/exonuclease/phosphatase"/>
    <property type="match status" value="1"/>
</dbReference>
<organism evidence="2 3">
    <name type="scientific">Candidatus Anaerobutyricum stercoris</name>
    <dbReference type="NCBI Taxonomy" id="2838457"/>
    <lineage>
        <taxon>Bacteria</taxon>
        <taxon>Bacillati</taxon>
        <taxon>Bacillota</taxon>
        <taxon>Clostridia</taxon>
        <taxon>Lachnospirales</taxon>
        <taxon>Lachnospiraceae</taxon>
        <taxon>Anaerobutyricum</taxon>
    </lineage>
</organism>
<keyword evidence="2" id="KW-0255">Endonuclease</keyword>
<dbReference type="EMBL" id="DXBR01000086">
    <property type="protein sequence ID" value="HIZ40140.1"/>
    <property type="molecule type" value="Genomic_DNA"/>
</dbReference>
<accession>A0A9D2EML2</accession>
<dbReference type="InterPro" id="IPR036691">
    <property type="entry name" value="Endo/exonu/phosph_ase_sf"/>
</dbReference>
<dbReference type="CDD" id="cd09079">
    <property type="entry name" value="RgfB-like"/>
    <property type="match status" value="1"/>
</dbReference>